<dbReference type="OrthoDB" id="4966605at2"/>
<sequence>MPRSYIPSRAHARRRDRHGRGLRGPVIPFSVPAWRTRADEFDDVVAADLAQYRRILGDEMAHIDYGVLDVPESDPAPWERGIPLARYLPFERGAQITGRIVFYRMPILQAAKRTLDPRVFIHDIVTEQLASALGRPAEEIDYLR</sequence>
<feature type="region of interest" description="Disordered" evidence="1">
    <location>
        <begin position="1"/>
        <end position="21"/>
    </location>
</feature>
<dbReference type="Gene3D" id="3.30.2010.20">
    <property type="match status" value="1"/>
</dbReference>
<evidence type="ECO:0000313" key="3">
    <source>
        <dbReference type="Proteomes" id="UP000078368"/>
    </source>
</evidence>
<reference evidence="2 3" key="1">
    <citation type="submission" date="2016-04" db="EMBL/GenBank/DDBJ databases">
        <title>Peptidophaga gingivicola gen. nov., sp. nov., isolated from human subgingival plaque.</title>
        <authorList>
            <person name="Beall C.J."/>
            <person name="Mokrzan E.M."/>
            <person name="Griffen A.L."/>
            <person name="Leys E.J."/>
        </authorList>
    </citation>
    <scope>NUCLEOTIDE SEQUENCE [LARGE SCALE GENOMIC DNA]</scope>
    <source>
        <strain evidence="2 3">BA112</strain>
    </source>
</reference>
<evidence type="ECO:0000256" key="1">
    <source>
        <dbReference type="SAM" id="MobiDB-lite"/>
    </source>
</evidence>
<comment type="caution">
    <text evidence="2">The sequence shown here is derived from an EMBL/GenBank/DDBJ whole genome shotgun (WGS) entry which is preliminary data.</text>
</comment>
<accession>A0A179B4X3</accession>
<name>A0A179B4X3_9ACTO</name>
<proteinExistence type="predicted"/>
<dbReference type="RefSeq" id="WP_009199308.1">
    <property type="nucleotide sequence ID" value="NZ_LVZK01000001.1"/>
</dbReference>
<organism evidence="2 3">
    <name type="scientific">Peptidiphaga gingivicola</name>
    <dbReference type="NCBI Taxonomy" id="2741497"/>
    <lineage>
        <taxon>Bacteria</taxon>
        <taxon>Bacillati</taxon>
        <taxon>Actinomycetota</taxon>
        <taxon>Actinomycetes</taxon>
        <taxon>Actinomycetales</taxon>
        <taxon>Actinomycetaceae</taxon>
        <taxon>Peptidiphaga</taxon>
    </lineage>
</organism>
<dbReference type="SUPFAM" id="SSF55486">
    <property type="entry name" value="Metalloproteases ('zincins'), catalytic domain"/>
    <property type="match status" value="1"/>
</dbReference>
<gene>
    <name evidence="2" type="ORF">A4H34_04970</name>
</gene>
<keyword evidence="3" id="KW-1185">Reference proteome</keyword>
<evidence type="ECO:0000313" key="2">
    <source>
        <dbReference type="EMBL" id="OAP86490.1"/>
    </source>
</evidence>
<dbReference type="Proteomes" id="UP000078368">
    <property type="component" value="Unassembled WGS sequence"/>
</dbReference>
<evidence type="ECO:0008006" key="4">
    <source>
        <dbReference type="Google" id="ProtNLM"/>
    </source>
</evidence>
<dbReference type="InterPro" id="IPR038555">
    <property type="entry name" value="Zincin_1_sf"/>
</dbReference>
<dbReference type="AlphaFoldDB" id="A0A179B4X3"/>
<feature type="compositionally biased region" description="Basic residues" evidence="1">
    <location>
        <begin position="10"/>
        <end position="21"/>
    </location>
</feature>
<protein>
    <recommendedName>
        <fullName evidence="4">Peptidase</fullName>
    </recommendedName>
</protein>
<dbReference type="STRING" id="1823756.A4H34_04970"/>
<dbReference type="CDD" id="cd12954">
    <property type="entry name" value="MMP_TTHA0227_like_1"/>
    <property type="match status" value="1"/>
</dbReference>
<dbReference type="EMBL" id="LVZK01000001">
    <property type="protein sequence ID" value="OAP86490.1"/>
    <property type="molecule type" value="Genomic_DNA"/>
</dbReference>